<proteinExistence type="predicted"/>
<protein>
    <submittedName>
        <fullName evidence="1">Uncharacterized protein</fullName>
    </submittedName>
</protein>
<evidence type="ECO:0000313" key="2">
    <source>
        <dbReference type="Proteomes" id="UP000650533"/>
    </source>
</evidence>
<dbReference type="EMBL" id="CP059663">
    <property type="protein sequence ID" value="QRW21173.1"/>
    <property type="molecule type" value="Genomic_DNA"/>
</dbReference>
<reference evidence="1" key="1">
    <citation type="submission" date="2020-05" db="EMBL/GenBank/DDBJ databases">
        <title>Evolutionary and genomic comparisons of hybrid uninucleate and nonhybrid Rhizoctonia fungi.</title>
        <authorList>
            <person name="Li C."/>
            <person name="Chen X."/>
        </authorList>
    </citation>
    <scope>NUCLEOTIDE SEQUENCE</scope>
    <source>
        <strain evidence="1">AG-1 IA</strain>
    </source>
</reference>
<dbReference type="KEGG" id="rsx:RhiXN_06162"/>
<accession>A0A8H8NZJ1</accession>
<sequence>MPPRDTLEVRGSRANFVYSTPKASAREPMRGCPRHMAFPCAHQVFQVSHAVKELFMRDLGEGKASKRVRLLTCAGRGAEEEVMLIRIINAEAADKVAHPFAEESEFEEKDDSSPTR</sequence>
<dbReference type="RefSeq" id="XP_043181410.1">
    <property type="nucleotide sequence ID" value="XM_043325978.1"/>
</dbReference>
<organism evidence="1 2">
    <name type="scientific">Rhizoctonia solani</name>
    <dbReference type="NCBI Taxonomy" id="456999"/>
    <lineage>
        <taxon>Eukaryota</taxon>
        <taxon>Fungi</taxon>
        <taxon>Dikarya</taxon>
        <taxon>Basidiomycota</taxon>
        <taxon>Agaricomycotina</taxon>
        <taxon>Agaricomycetes</taxon>
        <taxon>Cantharellales</taxon>
        <taxon>Ceratobasidiaceae</taxon>
        <taxon>Rhizoctonia</taxon>
    </lineage>
</organism>
<dbReference type="GeneID" id="67028441"/>
<dbReference type="Proteomes" id="UP000650533">
    <property type="component" value="Chromosome 6"/>
</dbReference>
<evidence type="ECO:0000313" key="1">
    <source>
        <dbReference type="EMBL" id="QRW21173.1"/>
    </source>
</evidence>
<gene>
    <name evidence="1" type="ORF">RhiXN_06162</name>
</gene>
<dbReference type="AlphaFoldDB" id="A0A8H8NZJ1"/>
<name>A0A8H8NZJ1_9AGAM</name>